<evidence type="ECO:0000256" key="3">
    <source>
        <dbReference type="ARBA" id="ARBA00022719"/>
    </source>
</evidence>
<protein>
    <submittedName>
        <fullName evidence="14">4Fe-4S ferredoxin iron-sulfur binding domain protein</fullName>
    </submittedName>
</protein>
<dbReference type="GO" id="GO:0051539">
    <property type="term" value="F:4 iron, 4 sulfur cluster binding"/>
    <property type="evidence" value="ECO:0007669"/>
    <property type="project" value="UniProtKB-KW"/>
</dbReference>
<dbReference type="GO" id="GO:0048038">
    <property type="term" value="F:quinone binding"/>
    <property type="evidence" value="ECO:0007669"/>
    <property type="project" value="UniProtKB-KW"/>
</dbReference>
<feature type="region of interest" description="Disordered" evidence="12">
    <location>
        <begin position="373"/>
        <end position="421"/>
    </location>
</feature>
<keyword evidence="9" id="KW-0520">NAD</keyword>
<feature type="region of interest" description="Disordered" evidence="12">
    <location>
        <begin position="232"/>
        <end position="278"/>
    </location>
</feature>
<keyword evidence="2" id="KW-0004">4Fe-4S</keyword>
<feature type="compositionally biased region" description="Low complexity" evidence="12">
    <location>
        <begin position="232"/>
        <end position="259"/>
    </location>
</feature>
<feature type="domain" description="4Fe-4S ferredoxin-type" evidence="13">
    <location>
        <begin position="87"/>
        <end position="116"/>
    </location>
</feature>
<dbReference type="PROSITE" id="PS00198">
    <property type="entry name" value="4FE4S_FER_1"/>
    <property type="match status" value="1"/>
</dbReference>
<keyword evidence="15" id="KW-1185">Reference proteome</keyword>
<dbReference type="HOGENOM" id="CLU_715403_0_0_0"/>
<feature type="region of interest" description="Disordered" evidence="12">
    <location>
        <begin position="328"/>
        <end position="348"/>
    </location>
</feature>
<dbReference type="OrthoDB" id="9803192at2"/>
<dbReference type="PANTHER" id="PTHR10849:SF24">
    <property type="entry name" value="NADH-QUINONE OXIDOREDUCTASE SUBUNIT I 2"/>
    <property type="match status" value="1"/>
</dbReference>
<evidence type="ECO:0000256" key="8">
    <source>
        <dbReference type="ARBA" id="ARBA00023014"/>
    </source>
</evidence>
<feature type="compositionally biased region" description="Low complexity" evidence="12">
    <location>
        <begin position="267"/>
        <end position="278"/>
    </location>
</feature>
<dbReference type="PANTHER" id="PTHR10849">
    <property type="entry name" value="NADH DEHYDROGENASE UBIQUINONE IRON-SULFUR PROTEIN 8, MITOCHONDRIAL"/>
    <property type="match status" value="1"/>
</dbReference>
<dbReference type="GO" id="GO:0016020">
    <property type="term" value="C:membrane"/>
    <property type="evidence" value="ECO:0007669"/>
    <property type="project" value="InterPro"/>
</dbReference>
<evidence type="ECO:0000259" key="13">
    <source>
        <dbReference type="PROSITE" id="PS51379"/>
    </source>
</evidence>
<dbReference type="Gene3D" id="3.30.70.3270">
    <property type="match status" value="1"/>
</dbReference>
<evidence type="ECO:0000313" key="14">
    <source>
        <dbReference type="EMBL" id="ABU58178.1"/>
    </source>
</evidence>
<dbReference type="EMBL" id="CP000804">
    <property type="protein sequence ID" value="ABU58178.1"/>
    <property type="molecule type" value="Genomic_DNA"/>
</dbReference>
<sequence>MTTEIEQETSETQTTRGKVYVIDRGQTKLRAGQGLLTGLDVVFRHFRDALTRKLEKPSQQTGVFTVQYPEERLKLPEAFRNFPILLYDDETGQELCTSCFQCQRICPPQVIHMTQARDPSTGKPVPAVAEFLIEYDACMSCGLCAEVCPFDAIKMDHEFEYSTDVHGGLTINKAALNRPISYYEKIAPTFWAEVKDSALKKLQSNVKRRPDLIGVAPQMVEKIKAKRAETAAAQAPAPVSATPDAAPADKAARLAAARARAAEKAAETTPAPATDAAPTDKAALLAAIRAANAAKKTETGAGEPAAPATDAAPTDKAARLAAIRAANAAKKTETGAGEPAAPATDAAPTDKAARLAAIRAANAAKKAAEGAPAAGGADVAPSPSVVEHAPVAGGADVSSPSPATQAADPTTDAAPLAGSMPTDKAARLAAIRAANAAKKAAAQNDGSEQ</sequence>
<evidence type="ECO:0000256" key="2">
    <source>
        <dbReference type="ARBA" id="ARBA00022485"/>
    </source>
</evidence>
<dbReference type="Proteomes" id="UP000000263">
    <property type="component" value="Chromosome"/>
</dbReference>
<keyword evidence="3" id="KW-0874">Quinone</keyword>
<dbReference type="PROSITE" id="PS51379">
    <property type="entry name" value="4FE4S_FER_2"/>
    <property type="match status" value="2"/>
</dbReference>
<dbReference type="InterPro" id="IPR017900">
    <property type="entry name" value="4Fe4S_Fe_S_CS"/>
</dbReference>
<keyword evidence="11" id="KW-0472">Membrane</keyword>
<proteinExistence type="predicted"/>
<dbReference type="Pfam" id="PF12838">
    <property type="entry name" value="Fer4_7"/>
    <property type="match status" value="1"/>
</dbReference>
<evidence type="ECO:0000256" key="6">
    <source>
        <dbReference type="ARBA" id="ARBA00022967"/>
    </source>
</evidence>
<dbReference type="InterPro" id="IPR017896">
    <property type="entry name" value="4Fe4S_Fe-S-bd"/>
</dbReference>
<evidence type="ECO:0000256" key="7">
    <source>
        <dbReference type="ARBA" id="ARBA00023004"/>
    </source>
</evidence>
<keyword evidence="7" id="KW-0408">Iron</keyword>
<evidence type="ECO:0000256" key="11">
    <source>
        <dbReference type="ARBA" id="ARBA00023136"/>
    </source>
</evidence>
<keyword evidence="1" id="KW-1003">Cell membrane</keyword>
<dbReference type="GO" id="GO:0046872">
    <property type="term" value="F:metal ion binding"/>
    <property type="evidence" value="ECO:0007669"/>
    <property type="project" value="UniProtKB-KW"/>
</dbReference>
<feature type="compositionally biased region" description="Low complexity" evidence="12">
    <location>
        <begin position="398"/>
        <end position="415"/>
    </location>
</feature>
<evidence type="ECO:0000256" key="4">
    <source>
        <dbReference type="ARBA" id="ARBA00022723"/>
    </source>
</evidence>
<feature type="region of interest" description="Disordered" evidence="12">
    <location>
        <begin position="295"/>
        <end position="316"/>
    </location>
</feature>
<evidence type="ECO:0000256" key="9">
    <source>
        <dbReference type="ARBA" id="ARBA00023027"/>
    </source>
</evidence>
<dbReference type="RefSeq" id="WP_012120602.1">
    <property type="nucleotide sequence ID" value="NC_009767.1"/>
</dbReference>
<dbReference type="KEGG" id="rca:Rcas_2092"/>
<gene>
    <name evidence="14" type="ordered locus">Rcas_2092</name>
</gene>
<keyword evidence="4" id="KW-0479">Metal-binding</keyword>
<keyword evidence="8" id="KW-0411">Iron-sulfur</keyword>
<evidence type="ECO:0000256" key="10">
    <source>
        <dbReference type="ARBA" id="ARBA00023075"/>
    </source>
</evidence>
<name>A7NL08_ROSCS</name>
<feature type="domain" description="4Fe-4S ferredoxin-type" evidence="13">
    <location>
        <begin position="129"/>
        <end position="158"/>
    </location>
</feature>
<dbReference type="GO" id="GO:0016651">
    <property type="term" value="F:oxidoreductase activity, acting on NAD(P)H"/>
    <property type="evidence" value="ECO:0007669"/>
    <property type="project" value="InterPro"/>
</dbReference>
<keyword evidence="10" id="KW-0830">Ubiquinone</keyword>
<keyword evidence="5" id="KW-0677">Repeat</keyword>
<organism evidence="14 15">
    <name type="scientific">Roseiflexus castenholzii (strain DSM 13941 / HLO8)</name>
    <dbReference type="NCBI Taxonomy" id="383372"/>
    <lineage>
        <taxon>Bacteria</taxon>
        <taxon>Bacillati</taxon>
        <taxon>Chloroflexota</taxon>
        <taxon>Chloroflexia</taxon>
        <taxon>Chloroflexales</taxon>
        <taxon>Roseiflexineae</taxon>
        <taxon>Roseiflexaceae</taxon>
        <taxon>Roseiflexus</taxon>
    </lineage>
</organism>
<keyword evidence="6" id="KW-1278">Translocase</keyword>
<dbReference type="eggNOG" id="COG1143">
    <property type="taxonomic scope" value="Bacteria"/>
</dbReference>
<evidence type="ECO:0000256" key="5">
    <source>
        <dbReference type="ARBA" id="ARBA00022737"/>
    </source>
</evidence>
<accession>A7NL08</accession>
<dbReference type="STRING" id="383372.Rcas_2092"/>
<evidence type="ECO:0000256" key="12">
    <source>
        <dbReference type="SAM" id="MobiDB-lite"/>
    </source>
</evidence>
<reference evidence="14 15" key="1">
    <citation type="submission" date="2007-08" db="EMBL/GenBank/DDBJ databases">
        <title>Complete sequence of Roseiflexus castenholzii DSM 13941.</title>
        <authorList>
            <consortium name="US DOE Joint Genome Institute"/>
            <person name="Copeland A."/>
            <person name="Lucas S."/>
            <person name="Lapidus A."/>
            <person name="Barry K."/>
            <person name="Glavina del Rio T."/>
            <person name="Dalin E."/>
            <person name="Tice H."/>
            <person name="Pitluck S."/>
            <person name="Thompson L.S."/>
            <person name="Brettin T."/>
            <person name="Bruce D."/>
            <person name="Detter J.C."/>
            <person name="Han C."/>
            <person name="Tapia R."/>
            <person name="Schmutz J."/>
            <person name="Larimer F."/>
            <person name="Land M."/>
            <person name="Hauser L."/>
            <person name="Kyrpides N."/>
            <person name="Mikhailova N."/>
            <person name="Bryant D.A."/>
            <person name="Hanada S."/>
            <person name="Tsukatani Y."/>
            <person name="Richardson P."/>
        </authorList>
    </citation>
    <scope>NUCLEOTIDE SEQUENCE [LARGE SCALE GENOMIC DNA]</scope>
    <source>
        <strain evidence="15">DSM 13941 / HLO8</strain>
    </source>
</reference>
<dbReference type="InterPro" id="IPR010226">
    <property type="entry name" value="NADH_quinone_OxRdtase_chainI"/>
</dbReference>
<dbReference type="AlphaFoldDB" id="A7NL08"/>
<dbReference type="SUPFAM" id="SSF54862">
    <property type="entry name" value="4Fe-4S ferredoxins"/>
    <property type="match status" value="1"/>
</dbReference>
<evidence type="ECO:0000313" key="15">
    <source>
        <dbReference type="Proteomes" id="UP000000263"/>
    </source>
</evidence>
<evidence type="ECO:0000256" key="1">
    <source>
        <dbReference type="ARBA" id="ARBA00022475"/>
    </source>
</evidence>